<dbReference type="AlphaFoldDB" id="A0A2K2FK05"/>
<name>A0A2K2FK05_9CLOT</name>
<dbReference type="Proteomes" id="UP000236151">
    <property type="component" value="Unassembled WGS sequence"/>
</dbReference>
<accession>A0A2K2FK05</accession>
<protein>
    <submittedName>
        <fullName evidence="1">Uncharacterized protein</fullName>
    </submittedName>
</protein>
<dbReference type="KEGG" id="cthd:CDO33_01120"/>
<gene>
    <name evidence="1" type="ORF">CDQ84_03260</name>
</gene>
<comment type="caution">
    <text evidence="1">The sequence shown here is derived from an EMBL/GenBank/DDBJ whole genome shotgun (WGS) entry which is preliminary data.</text>
</comment>
<evidence type="ECO:0000313" key="1">
    <source>
        <dbReference type="EMBL" id="PNU00915.1"/>
    </source>
</evidence>
<organism evidence="1 2">
    <name type="scientific">Clostridium thermosuccinogenes</name>
    <dbReference type="NCBI Taxonomy" id="84032"/>
    <lineage>
        <taxon>Bacteria</taxon>
        <taxon>Bacillati</taxon>
        <taxon>Bacillota</taxon>
        <taxon>Clostridia</taxon>
        <taxon>Eubacteriales</taxon>
        <taxon>Clostridiaceae</taxon>
        <taxon>Clostridium</taxon>
    </lineage>
</organism>
<proteinExistence type="predicted"/>
<reference evidence="1 2" key="1">
    <citation type="submission" date="2017-06" db="EMBL/GenBank/DDBJ databases">
        <title>Investigating the central metabolism of Clostridium thermosuccinogenes.</title>
        <authorList>
            <person name="Koendjbiharie J.G."/>
            <person name="van Kranenburg R."/>
        </authorList>
    </citation>
    <scope>NUCLEOTIDE SEQUENCE [LARGE SCALE GENOMIC DNA]</scope>
    <source>
        <strain evidence="1 2">DSM 5806</strain>
    </source>
</reference>
<dbReference type="EMBL" id="NIOJ01000005">
    <property type="protein sequence ID" value="PNU00915.1"/>
    <property type="molecule type" value="Genomic_DNA"/>
</dbReference>
<evidence type="ECO:0000313" key="2">
    <source>
        <dbReference type="Proteomes" id="UP000236151"/>
    </source>
</evidence>
<keyword evidence="2" id="KW-1185">Reference proteome</keyword>
<sequence>MSYLKAGAKPACCKLVQKIKQITKTANQSAVLILVTLAKNVNIYLSLKHYLLLWGNVIFFAKINK</sequence>